<sequence>MSLGAVDRGCMILYRNDVIWIALVILVFCETLSLALLLGKAVHDHWIVFKPVKGHVTGCYALGLGYYALNLAITAANLVILKRLSPELRDFLLITQGALQNLLCNRLLLHVHIANEARLHHYRSLTMLNKLDVRI</sequence>
<name>A0A0H2RTV1_9AGAM</name>
<keyword evidence="1" id="KW-1133">Transmembrane helix</keyword>
<feature type="transmembrane region" description="Helical" evidence="1">
    <location>
        <begin position="59"/>
        <end position="81"/>
    </location>
</feature>
<accession>A0A0H2RTV1</accession>
<dbReference type="OrthoDB" id="2958007at2759"/>
<protein>
    <submittedName>
        <fullName evidence="2">Uncharacterized protein</fullName>
    </submittedName>
</protein>
<reference evidence="2 3" key="1">
    <citation type="submission" date="2015-04" db="EMBL/GenBank/DDBJ databases">
        <title>Complete genome sequence of Schizopora paradoxa KUC8140, a cosmopolitan wood degrader in East Asia.</title>
        <authorList>
            <consortium name="DOE Joint Genome Institute"/>
            <person name="Min B."/>
            <person name="Park H."/>
            <person name="Jang Y."/>
            <person name="Kim J.-J."/>
            <person name="Kim K.H."/>
            <person name="Pangilinan J."/>
            <person name="Lipzen A."/>
            <person name="Riley R."/>
            <person name="Grigoriev I.V."/>
            <person name="Spatafora J.W."/>
            <person name="Choi I.-G."/>
        </authorList>
    </citation>
    <scope>NUCLEOTIDE SEQUENCE [LARGE SCALE GENOMIC DNA]</scope>
    <source>
        <strain evidence="2 3">KUC8140</strain>
    </source>
</reference>
<proteinExistence type="predicted"/>
<organism evidence="2 3">
    <name type="scientific">Schizopora paradoxa</name>
    <dbReference type="NCBI Taxonomy" id="27342"/>
    <lineage>
        <taxon>Eukaryota</taxon>
        <taxon>Fungi</taxon>
        <taxon>Dikarya</taxon>
        <taxon>Basidiomycota</taxon>
        <taxon>Agaricomycotina</taxon>
        <taxon>Agaricomycetes</taxon>
        <taxon>Hymenochaetales</taxon>
        <taxon>Schizoporaceae</taxon>
        <taxon>Schizopora</taxon>
    </lineage>
</organism>
<keyword evidence="1" id="KW-0472">Membrane</keyword>
<evidence type="ECO:0000256" key="1">
    <source>
        <dbReference type="SAM" id="Phobius"/>
    </source>
</evidence>
<evidence type="ECO:0000313" key="3">
    <source>
        <dbReference type="Proteomes" id="UP000053477"/>
    </source>
</evidence>
<dbReference type="AlphaFoldDB" id="A0A0H2RTV1"/>
<keyword evidence="3" id="KW-1185">Reference proteome</keyword>
<dbReference type="EMBL" id="KQ085932">
    <property type="protein sequence ID" value="KLO15294.1"/>
    <property type="molecule type" value="Genomic_DNA"/>
</dbReference>
<feature type="transmembrane region" description="Helical" evidence="1">
    <location>
        <begin position="18"/>
        <end position="39"/>
    </location>
</feature>
<dbReference type="Proteomes" id="UP000053477">
    <property type="component" value="Unassembled WGS sequence"/>
</dbReference>
<evidence type="ECO:0000313" key="2">
    <source>
        <dbReference type="EMBL" id="KLO15294.1"/>
    </source>
</evidence>
<keyword evidence="1" id="KW-0812">Transmembrane</keyword>
<dbReference type="InParanoid" id="A0A0H2RTV1"/>
<gene>
    <name evidence="2" type="ORF">SCHPADRAFT_938885</name>
</gene>